<dbReference type="InterPro" id="IPR051531">
    <property type="entry name" value="N-acetyltransferase"/>
</dbReference>
<feature type="domain" description="N-acetyltransferase" evidence="1">
    <location>
        <begin position="8"/>
        <end position="166"/>
    </location>
</feature>
<gene>
    <name evidence="2" type="ORF">AUQ44_00760</name>
</gene>
<proteinExistence type="predicted"/>
<dbReference type="Proteomes" id="UP000075349">
    <property type="component" value="Unassembled WGS sequence"/>
</dbReference>
<dbReference type="PANTHER" id="PTHR43792">
    <property type="entry name" value="GNAT FAMILY, PUTATIVE (AFU_ORTHOLOGUE AFUA_3G00765)-RELATED-RELATED"/>
    <property type="match status" value="1"/>
</dbReference>
<dbReference type="AlphaFoldDB" id="A0A151JFU7"/>
<dbReference type="PROSITE" id="PS51186">
    <property type="entry name" value="GNAT"/>
    <property type="match status" value="1"/>
</dbReference>
<dbReference type="Pfam" id="PF13302">
    <property type="entry name" value="Acetyltransf_3"/>
    <property type="match status" value="1"/>
</dbReference>
<sequence>MEVVSERLRMKPLSENDWPLFLQLHTNPSVISLCFDELPKSEIESKFKSRLAPWFVKSKHWLCLVVAESKTDKAVGITGFCVNDSVAEVGFMFLPEYHGLGYGTESLQALINYSMSEFGIDKYSAVVTEGNIGSEKVLTKVGFVLDRIVPQAYEIGGHLYADHVYQYV</sequence>
<dbReference type="EMBL" id="LOMK01000001">
    <property type="protein sequence ID" value="KYN24497.1"/>
    <property type="molecule type" value="Genomic_DNA"/>
</dbReference>
<evidence type="ECO:0000313" key="3">
    <source>
        <dbReference type="Proteomes" id="UP000075349"/>
    </source>
</evidence>
<reference evidence="3" key="1">
    <citation type="submission" date="2015-12" db="EMBL/GenBank/DDBJ databases">
        <authorList>
            <person name="Tarr C.L."/>
            <person name="Gladney L.M."/>
        </authorList>
    </citation>
    <scope>NUCLEOTIDE SEQUENCE [LARGE SCALE GENOMIC DNA]</scope>
    <source>
        <strain evidence="3">2756-81</strain>
    </source>
</reference>
<organism evidence="2 3">
    <name type="scientific">Vibrio cidicii</name>
    <dbReference type="NCBI Taxonomy" id="1763883"/>
    <lineage>
        <taxon>Bacteria</taxon>
        <taxon>Pseudomonadati</taxon>
        <taxon>Pseudomonadota</taxon>
        <taxon>Gammaproteobacteria</taxon>
        <taxon>Vibrionales</taxon>
        <taxon>Vibrionaceae</taxon>
        <taxon>Vibrio</taxon>
    </lineage>
</organism>
<evidence type="ECO:0000313" key="2">
    <source>
        <dbReference type="EMBL" id="KYN24497.1"/>
    </source>
</evidence>
<comment type="caution">
    <text evidence="2">The sequence shown here is derived from an EMBL/GenBank/DDBJ whole genome shotgun (WGS) entry which is preliminary data.</text>
</comment>
<name>A0A151JFU7_9VIBR</name>
<keyword evidence="2" id="KW-0808">Transferase</keyword>
<dbReference type="InterPro" id="IPR000182">
    <property type="entry name" value="GNAT_dom"/>
</dbReference>
<protein>
    <submittedName>
        <fullName evidence="2">Acetyltransferase</fullName>
    </submittedName>
</protein>
<dbReference type="Gene3D" id="3.40.630.30">
    <property type="match status" value="1"/>
</dbReference>
<dbReference type="PANTHER" id="PTHR43792:SF1">
    <property type="entry name" value="N-ACETYLTRANSFERASE DOMAIN-CONTAINING PROTEIN"/>
    <property type="match status" value="1"/>
</dbReference>
<evidence type="ECO:0000259" key="1">
    <source>
        <dbReference type="PROSITE" id="PS51186"/>
    </source>
</evidence>
<dbReference type="GO" id="GO:0016747">
    <property type="term" value="F:acyltransferase activity, transferring groups other than amino-acyl groups"/>
    <property type="evidence" value="ECO:0007669"/>
    <property type="project" value="InterPro"/>
</dbReference>
<dbReference type="SUPFAM" id="SSF55729">
    <property type="entry name" value="Acyl-CoA N-acyltransferases (Nat)"/>
    <property type="match status" value="1"/>
</dbReference>
<accession>A0A151JFU7</accession>
<dbReference type="InterPro" id="IPR016181">
    <property type="entry name" value="Acyl_CoA_acyltransferase"/>
</dbReference>